<proteinExistence type="predicted"/>
<accession>A0A928GH15</accession>
<evidence type="ECO:0008006" key="3">
    <source>
        <dbReference type="Google" id="ProtNLM"/>
    </source>
</evidence>
<sequence>MKIIEQSIIAKNPAKKSEDGIVVTDDFIAVIDGSTAKTERRHCPPLSNGRYAMMLISRYIRKMPADISCHQFCVGVTKAIRKHYWLRFPIDRMKEHPEERLCASTIIFSRVRREIWMVGDCQCLVGGEYFDNPKPYEQELAEMRVQKVRELLAQGVPQKELLQPHDPARAVMIPTMLEVMQNQNVTYAVIDGFKIPEDRVRVIPLDFQKWEIVFASDGYPKLANTLEESETLLNYQREVDPLNIGGFKATKAFVEGNNSFDDRSYIRFEV</sequence>
<dbReference type="AlphaFoldDB" id="A0A928GH15"/>
<evidence type="ECO:0000313" key="1">
    <source>
        <dbReference type="EMBL" id="MBE6265834.1"/>
    </source>
</evidence>
<protein>
    <recommendedName>
        <fullName evidence="3">Glycerophosphoryl diester phosphodiesterase</fullName>
    </recommendedName>
</protein>
<comment type="caution">
    <text evidence="1">The sequence shown here is derived from an EMBL/GenBank/DDBJ whole genome shotgun (WGS) entry which is preliminary data.</text>
</comment>
<gene>
    <name evidence="1" type="ORF">E7102_05080</name>
</gene>
<reference evidence="1" key="1">
    <citation type="submission" date="2019-04" db="EMBL/GenBank/DDBJ databases">
        <title>Evolution of Biomass-Degrading Anaerobic Consortia Revealed by Metagenomics.</title>
        <authorList>
            <person name="Peng X."/>
        </authorList>
    </citation>
    <scope>NUCLEOTIDE SEQUENCE</scope>
    <source>
        <strain evidence="1">SIG141</strain>
    </source>
</reference>
<dbReference type="Proteomes" id="UP000763088">
    <property type="component" value="Unassembled WGS sequence"/>
</dbReference>
<organism evidence="1 2">
    <name type="scientific">Xylanibacter ruminicola</name>
    <name type="common">Prevotella ruminicola</name>
    <dbReference type="NCBI Taxonomy" id="839"/>
    <lineage>
        <taxon>Bacteria</taxon>
        <taxon>Pseudomonadati</taxon>
        <taxon>Bacteroidota</taxon>
        <taxon>Bacteroidia</taxon>
        <taxon>Bacteroidales</taxon>
        <taxon>Prevotellaceae</taxon>
        <taxon>Xylanibacter</taxon>
    </lineage>
</organism>
<dbReference type="EMBL" id="SUYD01000005">
    <property type="protein sequence ID" value="MBE6265834.1"/>
    <property type="molecule type" value="Genomic_DNA"/>
</dbReference>
<evidence type="ECO:0000313" key="2">
    <source>
        <dbReference type="Proteomes" id="UP000763088"/>
    </source>
</evidence>
<name>A0A928GH15_XYLRU</name>